<gene>
    <name evidence="1" type="ORF">KC207_12400</name>
</gene>
<name>A0A941D8J5_9MICO</name>
<evidence type="ECO:0000313" key="2">
    <source>
        <dbReference type="Proteomes" id="UP000677016"/>
    </source>
</evidence>
<sequence>MRLRWTGLRRPTVADEVAAAVAPTDGERLLAWGSTPDGTTLVAGRHRLYLLEARDGDAPVVTRSRPWHLVDSGSWSEQGVLRVTWVDREPPLRVGPEEPGMLPETIRERVQASVVLAETVDLGEKRTARVVVRRELSSGRLLSQAVLGKGVSASDPEVAVQVRAALDGVREQAGLD</sequence>
<evidence type="ECO:0000313" key="1">
    <source>
        <dbReference type="EMBL" id="MBR7744089.1"/>
    </source>
</evidence>
<dbReference type="EMBL" id="JAGSNF010000017">
    <property type="protein sequence ID" value="MBR7744089.1"/>
    <property type="molecule type" value="Genomic_DNA"/>
</dbReference>
<protein>
    <submittedName>
        <fullName evidence="1">Uncharacterized protein</fullName>
    </submittedName>
</protein>
<comment type="caution">
    <text evidence="1">The sequence shown here is derived from an EMBL/GenBank/DDBJ whole genome shotgun (WGS) entry which is preliminary data.</text>
</comment>
<organism evidence="1 2">
    <name type="scientific">Phycicoccus avicenniae</name>
    <dbReference type="NCBI Taxonomy" id="2828860"/>
    <lineage>
        <taxon>Bacteria</taxon>
        <taxon>Bacillati</taxon>
        <taxon>Actinomycetota</taxon>
        <taxon>Actinomycetes</taxon>
        <taxon>Micrococcales</taxon>
        <taxon>Intrasporangiaceae</taxon>
        <taxon>Phycicoccus</taxon>
    </lineage>
</organism>
<dbReference type="AlphaFoldDB" id="A0A941D8J5"/>
<dbReference type="RefSeq" id="WP_211603431.1">
    <property type="nucleotide sequence ID" value="NZ_JAGSNF010000017.1"/>
</dbReference>
<reference evidence="1" key="1">
    <citation type="submission" date="2021-04" db="EMBL/GenBank/DDBJ databases">
        <title>Phycicoccus avicenniae sp. nov., a novel endophytic actinomycetes isolated from branch of Avicennia mariana.</title>
        <authorList>
            <person name="Tuo L."/>
        </authorList>
    </citation>
    <scope>NUCLEOTIDE SEQUENCE</scope>
    <source>
        <strain evidence="1">BSK3Z-2</strain>
    </source>
</reference>
<accession>A0A941D8J5</accession>
<dbReference type="Proteomes" id="UP000677016">
    <property type="component" value="Unassembled WGS sequence"/>
</dbReference>
<keyword evidence="2" id="KW-1185">Reference proteome</keyword>
<proteinExistence type="predicted"/>